<protein>
    <submittedName>
        <fullName evidence="1">Uncharacterized protein</fullName>
    </submittedName>
</protein>
<dbReference type="AlphaFoldDB" id="A0A8H7PB67"/>
<evidence type="ECO:0000313" key="2">
    <source>
        <dbReference type="Proteomes" id="UP000639403"/>
    </source>
</evidence>
<comment type="caution">
    <text evidence="1">The sequence shown here is derived from an EMBL/GenBank/DDBJ whole genome shotgun (WGS) entry which is preliminary data.</text>
</comment>
<dbReference type="Proteomes" id="UP000639403">
    <property type="component" value="Unassembled WGS sequence"/>
</dbReference>
<name>A0A8H7PB67_9APHY</name>
<sequence>MGKFILRLPAEVLEEELPRLRATLISALTDASGASSLMVREAAAASIIAAQLVLRDEAHLFVLLDGLPDDKKNLLTYLFDKHGSRGSPQAVGASGMEKLAREMRRLDNRTNTPPRSQTTVAS</sequence>
<reference evidence="1" key="2">
    <citation type="journal article" name="Front. Microbiol.">
        <title>Degradative Capacity of Two Strains of Rhodonia placenta: From Phenotype to Genotype.</title>
        <authorList>
            <person name="Kolle M."/>
            <person name="Horta M.A.C."/>
            <person name="Nowrousian M."/>
            <person name="Ohm R.A."/>
            <person name="Benz J.P."/>
            <person name="Pilgard A."/>
        </authorList>
    </citation>
    <scope>NUCLEOTIDE SEQUENCE</scope>
    <source>
        <strain evidence="1">FPRL280</strain>
    </source>
</reference>
<gene>
    <name evidence="1" type="ORF">IEO21_00693</name>
</gene>
<evidence type="ECO:0000313" key="1">
    <source>
        <dbReference type="EMBL" id="KAF9821447.1"/>
    </source>
</evidence>
<reference evidence="1" key="1">
    <citation type="submission" date="2020-11" db="EMBL/GenBank/DDBJ databases">
        <authorList>
            <person name="Koelle M."/>
            <person name="Horta M.A.C."/>
            <person name="Nowrousian M."/>
            <person name="Ohm R.A."/>
            <person name="Benz P."/>
            <person name="Pilgard A."/>
        </authorList>
    </citation>
    <scope>NUCLEOTIDE SEQUENCE</scope>
    <source>
        <strain evidence="1">FPRL280</strain>
    </source>
</reference>
<accession>A0A8H7PB67</accession>
<dbReference type="EMBL" id="JADOXO010000004">
    <property type="protein sequence ID" value="KAF9821447.1"/>
    <property type="molecule type" value="Genomic_DNA"/>
</dbReference>
<proteinExistence type="predicted"/>
<organism evidence="1 2">
    <name type="scientific">Rhodonia placenta</name>
    <dbReference type="NCBI Taxonomy" id="104341"/>
    <lineage>
        <taxon>Eukaryota</taxon>
        <taxon>Fungi</taxon>
        <taxon>Dikarya</taxon>
        <taxon>Basidiomycota</taxon>
        <taxon>Agaricomycotina</taxon>
        <taxon>Agaricomycetes</taxon>
        <taxon>Polyporales</taxon>
        <taxon>Adustoporiaceae</taxon>
        <taxon>Rhodonia</taxon>
    </lineage>
</organism>